<dbReference type="CDD" id="cd09071">
    <property type="entry name" value="FAR_C"/>
    <property type="match status" value="1"/>
</dbReference>
<dbReference type="EMBL" id="CP136891">
    <property type="protein sequence ID" value="WOK98643.1"/>
    <property type="molecule type" value="Genomic_DNA"/>
</dbReference>
<comment type="similarity">
    <text evidence="1 4">Belongs to the fatty acyl-CoA reductase family.</text>
</comment>
<gene>
    <name evidence="7" type="ORF">Cni_G07355</name>
</gene>
<keyword evidence="4" id="KW-0521">NADP</keyword>
<evidence type="ECO:0000256" key="2">
    <source>
        <dbReference type="ARBA" id="ARBA00022516"/>
    </source>
</evidence>
<feature type="domain" description="Fatty acyl-CoA reductase C-terminal" evidence="5">
    <location>
        <begin position="506"/>
        <end position="575"/>
    </location>
</feature>
<dbReference type="GO" id="GO:0035336">
    <property type="term" value="P:long-chain fatty-acyl-CoA metabolic process"/>
    <property type="evidence" value="ECO:0007669"/>
    <property type="project" value="TreeGrafter"/>
</dbReference>
<dbReference type="Pfam" id="PF07993">
    <property type="entry name" value="NAD_binding_4"/>
    <property type="match status" value="1"/>
</dbReference>
<evidence type="ECO:0000259" key="6">
    <source>
        <dbReference type="Pfam" id="PF07993"/>
    </source>
</evidence>
<dbReference type="InterPro" id="IPR033640">
    <property type="entry name" value="FAR_C"/>
</dbReference>
<dbReference type="InterPro" id="IPR036291">
    <property type="entry name" value="NAD(P)-bd_dom_sf"/>
</dbReference>
<sequence>MGALRLNSFVTLQHCQKNVLLLPLRRKSVRIIRCSGNESMNSTRRCTLFLTADDMTRCKPNGIVQDVGTLDLSYKDSNGTKVDLKEGLGVARFLKGKNFLVTGATGFLAKVLVEKILRTAPHVGKIYVLIKAEKNEAAIERLKCEILNTELFRCLREIHGKDYLEFMLRKLVPLVGNIREANLGMEAELADEISKKVDVIINSAANTTFDERYDVALDVNTIGPCRLMNFARRCEKLKLFLHVSTAYVNGERQGKIFEKPFVIGDTIIGEEVSGKAAPILDIESEIRLAFSSGQKTSSDTSLLQEMKDLGLNRAKTYGWQNSYVFTKAMGEMVINCMRGDIPVVIIRPSIIESTYLEPFPGWMEGNRMMDPVVLQYGKGRLTGFPADPNAALDVVPADMVVNATLVAMAKHGSRTNPGIHIYQIASSVMNPLLIQDAATLFFQHFSASPCLDARGRPIAVSPLKIFSDMNEFSSYVLKDSVQRHGQVSATTSHGKLSQRLKNLRPKTVNQVKHLAKIYEPYAFYGGRFDSTNAQKLMEEMCEEERKSFGFDVKGIDWEDYIPNVHIPGLRRHVMKGRNF</sequence>
<dbReference type="AlphaFoldDB" id="A0AAQ3JYL3"/>
<dbReference type="InterPro" id="IPR026055">
    <property type="entry name" value="FAR"/>
</dbReference>
<dbReference type="GO" id="GO:0102965">
    <property type="term" value="F:alcohol-forming long-chain fatty acyl-CoA reductase activity"/>
    <property type="evidence" value="ECO:0007669"/>
    <property type="project" value="UniProtKB-EC"/>
</dbReference>
<comment type="catalytic activity">
    <reaction evidence="4">
        <text>a long-chain fatty acyl-CoA + 2 NADPH + 2 H(+) = a long-chain primary fatty alcohol + 2 NADP(+) + CoA</text>
        <dbReference type="Rhea" id="RHEA:52716"/>
        <dbReference type="ChEBI" id="CHEBI:15378"/>
        <dbReference type="ChEBI" id="CHEBI:57287"/>
        <dbReference type="ChEBI" id="CHEBI:57783"/>
        <dbReference type="ChEBI" id="CHEBI:58349"/>
        <dbReference type="ChEBI" id="CHEBI:77396"/>
        <dbReference type="ChEBI" id="CHEBI:83139"/>
        <dbReference type="EC" id="1.2.1.84"/>
    </reaction>
</comment>
<dbReference type="GO" id="GO:0080019">
    <property type="term" value="F:alcohol-forming very long-chain fatty acyl-CoA reductase activity"/>
    <property type="evidence" value="ECO:0007669"/>
    <property type="project" value="InterPro"/>
</dbReference>
<evidence type="ECO:0000313" key="7">
    <source>
        <dbReference type="EMBL" id="WOK98643.1"/>
    </source>
</evidence>
<name>A0AAQ3JYL3_9LILI</name>
<dbReference type="PANTHER" id="PTHR11011">
    <property type="entry name" value="MALE STERILITY PROTEIN 2-RELATED"/>
    <property type="match status" value="1"/>
</dbReference>
<dbReference type="Gene3D" id="3.40.50.720">
    <property type="entry name" value="NAD(P)-binding Rossmann-like Domain"/>
    <property type="match status" value="1"/>
</dbReference>
<organism evidence="7 8">
    <name type="scientific">Canna indica</name>
    <name type="common">Indian-shot</name>
    <dbReference type="NCBI Taxonomy" id="4628"/>
    <lineage>
        <taxon>Eukaryota</taxon>
        <taxon>Viridiplantae</taxon>
        <taxon>Streptophyta</taxon>
        <taxon>Embryophyta</taxon>
        <taxon>Tracheophyta</taxon>
        <taxon>Spermatophyta</taxon>
        <taxon>Magnoliopsida</taxon>
        <taxon>Liliopsida</taxon>
        <taxon>Zingiberales</taxon>
        <taxon>Cannaceae</taxon>
        <taxon>Canna</taxon>
    </lineage>
</organism>
<dbReference type="Proteomes" id="UP001327560">
    <property type="component" value="Chromosome 2"/>
</dbReference>
<keyword evidence="4" id="KW-0560">Oxidoreductase</keyword>
<keyword evidence="8" id="KW-1185">Reference proteome</keyword>
<proteinExistence type="inferred from homology"/>
<dbReference type="GO" id="GO:0010345">
    <property type="term" value="P:suberin biosynthetic process"/>
    <property type="evidence" value="ECO:0007669"/>
    <property type="project" value="TreeGrafter"/>
</dbReference>
<dbReference type="InterPro" id="IPR013120">
    <property type="entry name" value="FAR_NAD-bd"/>
</dbReference>
<evidence type="ECO:0000256" key="4">
    <source>
        <dbReference type="RuleBase" id="RU363097"/>
    </source>
</evidence>
<dbReference type="SUPFAM" id="SSF51735">
    <property type="entry name" value="NAD(P)-binding Rossmann-fold domains"/>
    <property type="match status" value="1"/>
</dbReference>
<protein>
    <recommendedName>
        <fullName evidence="4">Fatty acyl-CoA reductase</fullName>
        <ecNumber evidence="4">1.2.1.84</ecNumber>
    </recommendedName>
</protein>
<feature type="domain" description="Thioester reductase (TE)" evidence="6">
    <location>
        <begin position="101"/>
        <end position="404"/>
    </location>
</feature>
<evidence type="ECO:0000259" key="5">
    <source>
        <dbReference type="Pfam" id="PF03015"/>
    </source>
</evidence>
<dbReference type="Pfam" id="PF03015">
    <property type="entry name" value="Sterile"/>
    <property type="match status" value="1"/>
</dbReference>
<reference evidence="7 8" key="1">
    <citation type="submission" date="2023-10" db="EMBL/GenBank/DDBJ databases">
        <title>Chromosome-scale genome assembly provides insights into flower coloration mechanisms of Canna indica.</title>
        <authorList>
            <person name="Li C."/>
        </authorList>
    </citation>
    <scope>NUCLEOTIDE SEQUENCE [LARGE SCALE GENOMIC DNA]</scope>
    <source>
        <tissue evidence="7">Flower</tissue>
    </source>
</reference>
<keyword evidence="2 4" id="KW-0444">Lipid biosynthesis</keyword>
<dbReference type="CDD" id="cd05236">
    <property type="entry name" value="FAR-N_SDR_e"/>
    <property type="match status" value="1"/>
</dbReference>
<dbReference type="PANTHER" id="PTHR11011:SF45">
    <property type="entry name" value="FATTY ACYL-COA REDUCTASE CG8306-RELATED"/>
    <property type="match status" value="1"/>
</dbReference>
<dbReference type="EC" id="1.2.1.84" evidence="4"/>
<comment type="function">
    <text evidence="4">Catalyzes the reduction of fatty acyl-CoA to fatty alcohols.</text>
</comment>
<evidence type="ECO:0000256" key="3">
    <source>
        <dbReference type="ARBA" id="ARBA00023098"/>
    </source>
</evidence>
<keyword evidence="3 4" id="KW-0443">Lipid metabolism</keyword>
<accession>A0AAQ3JYL3</accession>
<evidence type="ECO:0000313" key="8">
    <source>
        <dbReference type="Proteomes" id="UP001327560"/>
    </source>
</evidence>
<evidence type="ECO:0000256" key="1">
    <source>
        <dbReference type="ARBA" id="ARBA00005928"/>
    </source>
</evidence>